<feature type="signal peptide" evidence="1">
    <location>
        <begin position="1"/>
        <end position="25"/>
    </location>
</feature>
<dbReference type="RefSeq" id="WP_263342249.1">
    <property type="nucleotide sequence ID" value="NZ_JAGSYH010000010.1"/>
</dbReference>
<evidence type="ECO:0000256" key="1">
    <source>
        <dbReference type="SAM" id="SignalP"/>
    </source>
</evidence>
<protein>
    <submittedName>
        <fullName evidence="3">DinB family protein</fullName>
    </submittedName>
</protein>
<organism evidence="3 4">
    <name type="scientific">Acidicapsa dinghuensis</name>
    <dbReference type="NCBI Taxonomy" id="2218256"/>
    <lineage>
        <taxon>Bacteria</taxon>
        <taxon>Pseudomonadati</taxon>
        <taxon>Acidobacteriota</taxon>
        <taxon>Terriglobia</taxon>
        <taxon>Terriglobales</taxon>
        <taxon>Acidobacteriaceae</taxon>
        <taxon>Acidicapsa</taxon>
    </lineage>
</organism>
<evidence type="ECO:0000259" key="2">
    <source>
        <dbReference type="Pfam" id="PF12867"/>
    </source>
</evidence>
<keyword evidence="4" id="KW-1185">Reference proteome</keyword>
<feature type="chain" id="PRO_5046911180" evidence="1">
    <location>
        <begin position="26"/>
        <end position="189"/>
    </location>
</feature>
<keyword evidence="1" id="KW-0732">Signal</keyword>
<dbReference type="InterPro" id="IPR024775">
    <property type="entry name" value="DinB-like"/>
</dbReference>
<dbReference type="InterPro" id="IPR034660">
    <property type="entry name" value="DinB/YfiT-like"/>
</dbReference>
<dbReference type="SUPFAM" id="SSF109854">
    <property type="entry name" value="DinB/YfiT-like putative metalloenzymes"/>
    <property type="match status" value="1"/>
</dbReference>
<accession>A0ABW1EHW3</accession>
<dbReference type="Gene3D" id="1.20.120.450">
    <property type="entry name" value="dinb family like domain"/>
    <property type="match status" value="1"/>
</dbReference>
<evidence type="ECO:0000313" key="4">
    <source>
        <dbReference type="Proteomes" id="UP001596091"/>
    </source>
</evidence>
<gene>
    <name evidence="3" type="ORF">ACFPT7_16440</name>
</gene>
<comment type="caution">
    <text evidence="3">The sequence shown here is derived from an EMBL/GenBank/DDBJ whole genome shotgun (WGS) entry which is preliminary data.</text>
</comment>
<dbReference type="Proteomes" id="UP001596091">
    <property type="component" value="Unassembled WGS sequence"/>
</dbReference>
<proteinExistence type="predicted"/>
<dbReference type="Pfam" id="PF12867">
    <property type="entry name" value="DinB_2"/>
    <property type="match status" value="1"/>
</dbReference>
<name>A0ABW1EHW3_9BACT</name>
<evidence type="ECO:0000313" key="3">
    <source>
        <dbReference type="EMBL" id="MFC5863899.1"/>
    </source>
</evidence>
<sequence>MQFKSHFHSLLGCCLLAAASTFVSAQGTQPAAPPPGTHVSPSATYDKLLSGMEKEFVDAAEAMPADKYGFKPSVAGGEFKDVRSFGEEVKHVAQANYYFFHDPDAPASDKSKAIGTLTSKDDIVKALKESFAEAHKYIAGITDENAFVMTKSGTRGGMAAFGIAHFMDHYGQMCVYLRMNGIVPPASRK</sequence>
<dbReference type="EMBL" id="JBHSPH010000007">
    <property type="protein sequence ID" value="MFC5863899.1"/>
    <property type="molecule type" value="Genomic_DNA"/>
</dbReference>
<reference evidence="4" key="1">
    <citation type="journal article" date="2019" name="Int. J. Syst. Evol. Microbiol.">
        <title>The Global Catalogue of Microorganisms (GCM) 10K type strain sequencing project: providing services to taxonomists for standard genome sequencing and annotation.</title>
        <authorList>
            <consortium name="The Broad Institute Genomics Platform"/>
            <consortium name="The Broad Institute Genome Sequencing Center for Infectious Disease"/>
            <person name="Wu L."/>
            <person name="Ma J."/>
        </authorList>
    </citation>
    <scope>NUCLEOTIDE SEQUENCE [LARGE SCALE GENOMIC DNA]</scope>
    <source>
        <strain evidence="4">JCM 4087</strain>
    </source>
</reference>
<feature type="domain" description="DinB-like" evidence="2">
    <location>
        <begin position="51"/>
        <end position="173"/>
    </location>
</feature>